<evidence type="ECO:0000256" key="2">
    <source>
        <dbReference type="ARBA" id="ARBA00023015"/>
    </source>
</evidence>
<dbReference type="Pfam" id="PF00356">
    <property type="entry name" value="LacI"/>
    <property type="match status" value="1"/>
</dbReference>
<dbReference type="SMART" id="SM00354">
    <property type="entry name" value="HTH_LACI"/>
    <property type="match status" value="1"/>
</dbReference>
<proteinExistence type="predicted"/>
<keyword evidence="4" id="KW-0804">Transcription</keyword>
<dbReference type="InterPro" id="IPR010982">
    <property type="entry name" value="Lambda_DNA-bd_dom_sf"/>
</dbReference>
<dbReference type="PROSITE" id="PS00356">
    <property type="entry name" value="HTH_LACI_1"/>
    <property type="match status" value="1"/>
</dbReference>
<dbReference type="Gene3D" id="3.40.50.2300">
    <property type="match status" value="2"/>
</dbReference>
<keyword evidence="7" id="KW-1185">Reference proteome</keyword>
<accession>A0A934N7V5</accession>
<evidence type="ECO:0000256" key="1">
    <source>
        <dbReference type="ARBA" id="ARBA00022491"/>
    </source>
</evidence>
<dbReference type="PROSITE" id="PS50932">
    <property type="entry name" value="HTH_LACI_2"/>
    <property type="match status" value="1"/>
</dbReference>
<dbReference type="PANTHER" id="PTHR30146:SF148">
    <property type="entry name" value="HTH-TYPE TRANSCRIPTIONAL REPRESSOR PURR-RELATED"/>
    <property type="match status" value="1"/>
</dbReference>
<evidence type="ECO:0000256" key="4">
    <source>
        <dbReference type="ARBA" id="ARBA00023163"/>
    </source>
</evidence>
<comment type="caution">
    <text evidence="6">The sequence shown here is derived from an EMBL/GenBank/DDBJ whole genome shotgun (WGS) entry which is preliminary data.</text>
</comment>
<evidence type="ECO:0000256" key="3">
    <source>
        <dbReference type="ARBA" id="ARBA00023125"/>
    </source>
</evidence>
<keyword evidence="2" id="KW-0805">Transcription regulation</keyword>
<dbReference type="GO" id="GO:0006355">
    <property type="term" value="P:regulation of DNA-templated transcription"/>
    <property type="evidence" value="ECO:0007669"/>
    <property type="project" value="UniProtKB-ARBA"/>
</dbReference>
<dbReference type="SUPFAM" id="SSF47413">
    <property type="entry name" value="lambda repressor-like DNA-binding domains"/>
    <property type="match status" value="1"/>
</dbReference>
<dbReference type="Proteomes" id="UP000612893">
    <property type="component" value="Unassembled WGS sequence"/>
</dbReference>
<organism evidence="6 7">
    <name type="scientific">Candidatus Nephthysia bennettiae</name>
    <dbReference type="NCBI Taxonomy" id="3127016"/>
    <lineage>
        <taxon>Bacteria</taxon>
        <taxon>Bacillati</taxon>
        <taxon>Candidatus Dormiibacterota</taxon>
        <taxon>Candidatus Dormibacteria</taxon>
        <taxon>Candidatus Dormibacterales</taxon>
        <taxon>Candidatus Dormibacteraceae</taxon>
        <taxon>Candidatus Nephthysia</taxon>
    </lineage>
</organism>
<dbReference type="PANTHER" id="PTHR30146">
    <property type="entry name" value="LACI-RELATED TRANSCRIPTIONAL REPRESSOR"/>
    <property type="match status" value="1"/>
</dbReference>
<protein>
    <submittedName>
        <fullName evidence="6">LacI family DNA-binding transcriptional regulator</fullName>
    </submittedName>
</protein>
<keyword evidence="3 6" id="KW-0238">DNA-binding</keyword>
<evidence type="ECO:0000313" key="7">
    <source>
        <dbReference type="Proteomes" id="UP000612893"/>
    </source>
</evidence>
<evidence type="ECO:0000313" key="6">
    <source>
        <dbReference type="EMBL" id="MBJ7598911.1"/>
    </source>
</evidence>
<dbReference type="EMBL" id="JAEKNR010000135">
    <property type="protein sequence ID" value="MBJ7598911.1"/>
    <property type="molecule type" value="Genomic_DNA"/>
</dbReference>
<dbReference type="Pfam" id="PF13377">
    <property type="entry name" value="Peripla_BP_3"/>
    <property type="match status" value="1"/>
</dbReference>
<dbReference type="SUPFAM" id="SSF53822">
    <property type="entry name" value="Periplasmic binding protein-like I"/>
    <property type="match status" value="1"/>
</dbReference>
<dbReference type="GO" id="GO:0003677">
    <property type="term" value="F:DNA binding"/>
    <property type="evidence" value="ECO:0007669"/>
    <property type="project" value="UniProtKB-KW"/>
</dbReference>
<reference evidence="6" key="1">
    <citation type="submission" date="2020-10" db="EMBL/GenBank/DDBJ databases">
        <title>Ca. Dormibacterota MAGs.</title>
        <authorList>
            <person name="Montgomery K."/>
        </authorList>
    </citation>
    <scope>NUCLEOTIDE SEQUENCE [LARGE SCALE GENOMIC DNA]</scope>
    <source>
        <strain evidence="6">SC8812_S17_10</strain>
    </source>
</reference>
<dbReference type="InterPro" id="IPR028082">
    <property type="entry name" value="Peripla_BP_I"/>
</dbReference>
<gene>
    <name evidence="6" type="ORF">JF922_12620</name>
</gene>
<dbReference type="InterPro" id="IPR000843">
    <property type="entry name" value="HTH_LacI"/>
</dbReference>
<keyword evidence="1" id="KW-0678">Repressor</keyword>
<dbReference type="InterPro" id="IPR046335">
    <property type="entry name" value="LacI/GalR-like_sensor"/>
</dbReference>
<dbReference type="CDD" id="cd01392">
    <property type="entry name" value="HTH_LacI"/>
    <property type="match status" value="1"/>
</dbReference>
<dbReference type="Gene3D" id="1.10.260.40">
    <property type="entry name" value="lambda repressor-like DNA-binding domains"/>
    <property type="match status" value="1"/>
</dbReference>
<feature type="domain" description="HTH lacI-type" evidence="5">
    <location>
        <begin position="2"/>
        <end position="56"/>
    </location>
</feature>
<evidence type="ECO:0000259" key="5">
    <source>
        <dbReference type="PROSITE" id="PS50932"/>
    </source>
</evidence>
<dbReference type="CDD" id="cd06267">
    <property type="entry name" value="PBP1_LacI_sugar_binding-like"/>
    <property type="match status" value="1"/>
</dbReference>
<sequence length="336" mass="36048">MATMVEVARRAGVSVSTVSHVINETRFVRASTREAVLGAIKNTGYVPNSVARSLTTARSRSLGLVMTVVTNPYFTEVVQGVHEEAARNGYVLLLADSHEEPDQELRLVRDLHQRRVDGIILAPSGDARRTLKYVRERSIPAVLIDRMADAHFSQVGTENLESTALLVRHLADLGHRRIGMVAGLHGLTTSGERIAGYRLGLERSHLDFDARLVVSGGSAAAPAREAVSGLLALAEPPTALVVGNNYMTIGTIAAIRDAGLSVPSDVAVVAFDDFEWADLFSPRLTTVAQPCREMGASAVRLLLSQLSGPAQAPRSIRLAPRFIHRQSCGCSSSPSS</sequence>
<name>A0A934N7V5_9BACT</name>
<dbReference type="AlphaFoldDB" id="A0A934N7V5"/>